<accession>A0A1Q9AEH2</accession>
<evidence type="ECO:0000313" key="8">
    <source>
        <dbReference type="Proteomes" id="UP000186143"/>
    </source>
</evidence>
<sequence>MTQDGLALLIARIGLRDREAFALVYRQTSAKLFGICLRILKDRADAEEALQDIYVKIWERAVSFVPGETSPAGWLQAIARNHAIDRLRARKPVADAIDEAYDLADSTDDPEACAVAAGERRRIDVCLGELAAARAEAVRRAYVEGASYQELADHFAVPLNTMRTWLRRSLLTLRKCLER</sequence>
<evidence type="ECO:0000259" key="6">
    <source>
        <dbReference type="Pfam" id="PF08281"/>
    </source>
</evidence>
<dbReference type="SUPFAM" id="SSF88659">
    <property type="entry name" value="Sigma3 and sigma4 domains of RNA polymerase sigma factors"/>
    <property type="match status" value="1"/>
</dbReference>
<reference evidence="7 8" key="1">
    <citation type="submission" date="2016-09" db="EMBL/GenBank/DDBJ databases">
        <title>Rhizobium sp. nov., a novel species isolated from the rice rhizosphere.</title>
        <authorList>
            <person name="Zhao J."/>
            <person name="Zhang X."/>
        </authorList>
    </citation>
    <scope>NUCLEOTIDE SEQUENCE [LARGE SCALE GENOMIC DNA]</scope>
    <source>
        <strain evidence="7 8">MH17</strain>
    </source>
</reference>
<proteinExistence type="inferred from homology"/>
<evidence type="ECO:0000259" key="5">
    <source>
        <dbReference type="Pfam" id="PF04542"/>
    </source>
</evidence>
<dbReference type="PANTHER" id="PTHR43133:SF62">
    <property type="entry name" value="RNA POLYMERASE SIGMA FACTOR SIGZ"/>
    <property type="match status" value="1"/>
</dbReference>
<dbReference type="NCBIfam" id="NF009167">
    <property type="entry name" value="PRK12514.1"/>
    <property type="match status" value="1"/>
</dbReference>
<comment type="similarity">
    <text evidence="1">Belongs to the sigma-70 factor family. ECF subfamily.</text>
</comment>
<dbReference type="STRING" id="1672749.BJF92_00930"/>
<dbReference type="GO" id="GO:0003677">
    <property type="term" value="F:DNA binding"/>
    <property type="evidence" value="ECO:0007669"/>
    <property type="project" value="InterPro"/>
</dbReference>
<keyword evidence="2" id="KW-0805">Transcription regulation</keyword>
<organism evidence="7 8">
    <name type="scientific">Xaviernesmea rhizosphaerae</name>
    <dbReference type="NCBI Taxonomy" id="1672749"/>
    <lineage>
        <taxon>Bacteria</taxon>
        <taxon>Pseudomonadati</taxon>
        <taxon>Pseudomonadota</taxon>
        <taxon>Alphaproteobacteria</taxon>
        <taxon>Hyphomicrobiales</taxon>
        <taxon>Rhizobiaceae</taxon>
        <taxon>Rhizobium/Agrobacterium group</taxon>
        <taxon>Xaviernesmea</taxon>
    </lineage>
</organism>
<dbReference type="Pfam" id="PF08281">
    <property type="entry name" value="Sigma70_r4_2"/>
    <property type="match status" value="1"/>
</dbReference>
<evidence type="ECO:0000256" key="1">
    <source>
        <dbReference type="ARBA" id="ARBA00010641"/>
    </source>
</evidence>
<dbReference type="AlphaFoldDB" id="A0A1Q9AEH2"/>
<dbReference type="OrthoDB" id="9784272at2"/>
<keyword evidence="4" id="KW-0804">Transcription</keyword>
<name>A0A1Q9AEH2_9HYPH</name>
<evidence type="ECO:0000313" key="7">
    <source>
        <dbReference type="EMBL" id="OLP53358.1"/>
    </source>
</evidence>
<dbReference type="InterPro" id="IPR014284">
    <property type="entry name" value="RNA_pol_sigma-70_dom"/>
</dbReference>
<keyword evidence="3" id="KW-0731">Sigma factor</keyword>
<dbReference type="SUPFAM" id="SSF88946">
    <property type="entry name" value="Sigma2 domain of RNA polymerase sigma factors"/>
    <property type="match status" value="1"/>
</dbReference>
<dbReference type="RefSeq" id="WP_075636581.1">
    <property type="nucleotide sequence ID" value="NZ_MKIO01000040.1"/>
</dbReference>
<dbReference type="PANTHER" id="PTHR43133">
    <property type="entry name" value="RNA POLYMERASE ECF-TYPE SIGMA FACTO"/>
    <property type="match status" value="1"/>
</dbReference>
<dbReference type="InterPro" id="IPR036388">
    <property type="entry name" value="WH-like_DNA-bd_sf"/>
</dbReference>
<dbReference type="GO" id="GO:0016987">
    <property type="term" value="F:sigma factor activity"/>
    <property type="evidence" value="ECO:0007669"/>
    <property type="project" value="UniProtKB-KW"/>
</dbReference>
<evidence type="ECO:0000256" key="2">
    <source>
        <dbReference type="ARBA" id="ARBA00023015"/>
    </source>
</evidence>
<dbReference type="Gene3D" id="1.10.10.10">
    <property type="entry name" value="Winged helix-like DNA-binding domain superfamily/Winged helix DNA-binding domain"/>
    <property type="match status" value="1"/>
</dbReference>
<dbReference type="InterPro" id="IPR013324">
    <property type="entry name" value="RNA_pol_sigma_r3/r4-like"/>
</dbReference>
<evidence type="ECO:0000256" key="3">
    <source>
        <dbReference type="ARBA" id="ARBA00023082"/>
    </source>
</evidence>
<feature type="domain" description="RNA polymerase sigma-70 region 2" evidence="5">
    <location>
        <begin position="25"/>
        <end position="91"/>
    </location>
</feature>
<dbReference type="Gene3D" id="1.10.1740.10">
    <property type="match status" value="1"/>
</dbReference>
<dbReference type="InterPro" id="IPR039425">
    <property type="entry name" value="RNA_pol_sigma-70-like"/>
</dbReference>
<dbReference type="Proteomes" id="UP000186143">
    <property type="component" value="Unassembled WGS sequence"/>
</dbReference>
<evidence type="ECO:0000256" key="4">
    <source>
        <dbReference type="ARBA" id="ARBA00023163"/>
    </source>
</evidence>
<comment type="caution">
    <text evidence="7">The sequence shown here is derived from an EMBL/GenBank/DDBJ whole genome shotgun (WGS) entry which is preliminary data.</text>
</comment>
<protein>
    <submittedName>
        <fullName evidence="7">RNA polymerase subunit sigma</fullName>
    </submittedName>
</protein>
<dbReference type="InterPro" id="IPR013249">
    <property type="entry name" value="RNA_pol_sigma70_r4_t2"/>
</dbReference>
<feature type="domain" description="RNA polymerase sigma factor 70 region 4 type 2" evidence="6">
    <location>
        <begin position="121"/>
        <end position="172"/>
    </location>
</feature>
<dbReference type="EMBL" id="MKIO01000040">
    <property type="protein sequence ID" value="OLP53358.1"/>
    <property type="molecule type" value="Genomic_DNA"/>
</dbReference>
<dbReference type="InterPro" id="IPR007627">
    <property type="entry name" value="RNA_pol_sigma70_r2"/>
</dbReference>
<dbReference type="GO" id="GO:0006352">
    <property type="term" value="P:DNA-templated transcription initiation"/>
    <property type="evidence" value="ECO:0007669"/>
    <property type="project" value="InterPro"/>
</dbReference>
<dbReference type="InterPro" id="IPR013325">
    <property type="entry name" value="RNA_pol_sigma_r2"/>
</dbReference>
<dbReference type="Pfam" id="PF04542">
    <property type="entry name" value="Sigma70_r2"/>
    <property type="match status" value="1"/>
</dbReference>
<gene>
    <name evidence="7" type="ORF">BJF92_00930</name>
</gene>
<dbReference type="NCBIfam" id="TIGR02937">
    <property type="entry name" value="sigma70-ECF"/>
    <property type="match status" value="1"/>
</dbReference>